<name>A0A937DAJ3_9FLAO</name>
<dbReference type="Proteomes" id="UP000651057">
    <property type="component" value="Unassembled WGS sequence"/>
</dbReference>
<proteinExistence type="predicted"/>
<organism evidence="2 3">
    <name type="scientific">Aquimarina mytili</name>
    <dbReference type="NCBI Taxonomy" id="874423"/>
    <lineage>
        <taxon>Bacteria</taxon>
        <taxon>Pseudomonadati</taxon>
        <taxon>Bacteroidota</taxon>
        <taxon>Flavobacteriia</taxon>
        <taxon>Flavobacteriales</taxon>
        <taxon>Flavobacteriaceae</taxon>
        <taxon>Aquimarina</taxon>
    </lineage>
</organism>
<comment type="caution">
    <text evidence="2">The sequence shown here is derived from an EMBL/GenBank/DDBJ whole genome shotgun (WGS) entry which is preliminary data.</text>
</comment>
<sequence length="78" mass="8360">MEVIVDLIERLRGYIEVIASNFVFIISGLCYIASLILIIVSVVADQRGSNIGFNAGKWVINTAVAGTLILAAGEIFGF</sequence>
<evidence type="ECO:0000313" key="3">
    <source>
        <dbReference type="Proteomes" id="UP000651057"/>
    </source>
</evidence>
<gene>
    <name evidence="2" type="ORF">JJQ60_21235</name>
</gene>
<evidence type="ECO:0000313" key="2">
    <source>
        <dbReference type="EMBL" id="MBL0686065.1"/>
    </source>
</evidence>
<keyword evidence="1" id="KW-1133">Transmembrane helix</keyword>
<keyword evidence="3" id="KW-1185">Reference proteome</keyword>
<dbReference type="RefSeq" id="WP_201924606.1">
    <property type="nucleotide sequence ID" value="NZ_BAABAX010000013.1"/>
</dbReference>
<feature type="transmembrane region" description="Helical" evidence="1">
    <location>
        <begin position="55"/>
        <end position="76"/>
    </location>
</feature>
<reference evidence="2" key="1">
    <citation type="submission" date="2021-01" db="EMBL/GenBank/DDBJ databases">
        <authorList>
            <person name="Zhong Y.L."/>
        </authorList>
    </citation>
    <scope>NUCLEOTIDE SEQUENCE</scope>
    <source>
        <strain evidence="2">KCTC 23302</strain>
    </source>
</reference>
<accession>A0A937DAJ3</accession>
<protein>
    <submittedName>
        <fullName evidence="2">Uncharacterized protein</fullName>
    </submittedName>
</protein>
<dbReference type="EMBL" id="JAERQJ010000017">
    <property type="protein sequence ID" value="MBL0686065.1"/>
    <property type="molecule type" value="Genomic_DNA"/>
</dbReference>
<evidence type="ECO:0000256" key="1">
    <source>
        <dbReference type="SAM" id="Phobius"/>
    </source>
</evidence>
<keyword evidence="1" id="KW-0812">Transmembrane</keyword>
<keyword evidence="1" id="KW-0472">Membrane</keyword>
<feature type="transmembrane region" description="Helical" evidence="1">
    <location>
        <begin position="21"/>
        <end position="43"/>
    </location>
</feature>
<dbReference type="AlphaFoldDB" id="A0A937DAJ3"/>